<dbReference type="Pfam" id="PF07534">
    <property type="entry name" value="TLD"/>
    <property type="match status" value="2"/>
</dbReference>
<sequence>MGFEPIYKASENEFSASSFHSACDGKGATITLIETTDGCVFGGYNSQSWNNDSKWYGDDKCFIFTLVNKHGIKPTKYSPGQDTHYVASNFDSGPIFGGGFDIGFDSSDGSSYQSFPYTYVDTTGQGKTTLTPTKSFKIKTIEIYKFGNKQNENDRLKQENKAIKQHLEKLSEENDNHNNKMDLLLSKIENVNQENKNYSKMMDILLEKMDSLINVNDKLNTKIENVNQENKKNVEDYSKIIELLSDKVDSLAEVNESLNIKIKNVDQQISQQQSTLIEQHHKSLEKIDSLIKANESIHQQLKQLHNSLDFKHLEICDKISKTCKEIESCQQDLLFLIYESKSTIIENASFKIINDWIDDSKTMGFELLYKASENEFSASSFHLACDGKGATITLIETTDGYCDNSKWCGDNKCFIFTLVNKHGIKPTKYSPGTKNTNYVGCSKNAGPIFGNGHDIGVNIKKGISYQNFPSTYIDTTGKGRSTLNPTIEFIIKTIEIYNVDKYHQPKWMVWMR</sequence>
<dbReference type="PROSITE" id="PS51886">
    <property type="entry name" value="TLDC"/>
    <property type="match status" value="1"/>
</dbReference>
<organism evidence="3 4">
    <name type="scientific">Polysphondylium violaceum</name>
    <dbReference type="NCBI Taxonomy" id="133409"/>
    <lineage>
        <taxon>Eukaryota</taxon>
        <taxon>Amoebozoa</taxon>
        <taxon>Evosea</taxon>
        <taxon>Eumycetozoa</taxon>
        <taxon>Dictyostelia</taxon>
        <taxon>Dictyosteliales</taxon>
        <taxon>Dictyosteliaceae</taxon>
        <taxon>Polysphondylium</taxon>
    </lineage>
</organism>
<feature type="coiled-coil region" evidence="1">
    <location>
        <begin position="146"/>
        <end position="275"/>
    </location>
</feature>
<keyword evidence="1" id="KW-0175">Coiled coil</keyword>
<dbReference type="EMBL" id="AJWJ01000944">
    <property type="protein sequence ID" value="KAF2068530.1"/>
    <property type="molecule type" value="Genomic_DNA"/>
</dbReference>
<evidence type="ECO:0000313" key="4">
    <source>
        <dbReference type="Proteomes" id="UP000695562"/>
    </source>
</evidence>
<reference evidence="3" key="1">
    <citation type="submission" date="2020-01" db="EMBL/GenBank/DDBJ databases">
        <title>Development of genomics and gene disruption for Polysphondylium violaceum indicates a role for the polyketide synthase stlB in stalk morphogenesis.</title>
        <authorList>
            <person name="Narita B."/>
            <person name="Kawabe Y."/>
            <person name="Kin K."/>
            <person name="Saito T."/>
            <person name="Gibbs R."/>
            <person name="Kuspa A."/>
            <person name="Muzny D."/>
            <person name="Queller D."/>
            <person name="Richards S."/>
            <person name="Strassman J."/>
            <person name="Sucgang R."/>
            <person name="Worley K."/>
            <person name="Schaap P."/>
        </authorList>
    </citation>
    <scope>NUCLEOTIDE SEQUENCE</scope>
    <source>
        <strain evidence="3">QSvi11</strain>
    </source>
</reference>
<evidence type="ECO:0000259" key="2">
    <source>
        <dbReference type="PROSITE" id="PS51886"/>
    </source>
</evidence>
<dbReference type="PANTHER" id="PTHR23354">
    <property type="entry name" value="NUCLEOLAR PROTEIN 7/ESTROGEN RECEPTOR COACTIVATOR-RELATED"/>
    <property type="match status" value="1"/>
</dbReference>
<proteinExistence type="predicted"/>
<evidence type="ECO:0000256" key="1">
    <source>
        <dbReference type="SAM" id="Coils"/>
    </source>
</evidence>
<keyword evidence="4" id="KW-1185">Reference proteome</keyword>
<dbReference type="SMART" id="SM00584">
    <property type="entry name" value="TLDc"/>
    <property type="match status" value="2"/>
</dbReference>
<evidence type="ECO:0000313" key="3">
    <source>
        <dbReference type="EMBL" id="KAF2068530.1"/>
    </source>
</evidence>
<comment type="caution">
    <text evidence="3">The sequence shown here is derived from an EMBL/GenBank/DDBJ whole genome shotgun (WGS) entry which is preliminary data.</text>
</comment>
<gene>
    <name evidence="3" type="ORF">CYY_010144</name>
</gene>
<feature type="domain" description="TLDc" evidence="2">
    <location>
        <begin position="1"/>
        <end position="147"/>
    </location>
</feature>
<name>A0A8J4PJD6_9MYCE</name>
<dbReference type="InterPro" id="IPR006571">
    <property type="entry name" value="TLDc_dom"/>
</dbReference>
<protein>
    <recommendedName>
        <fullName evidence="2">TLDc domain-containing protein</fullName>
    </recommendedName>
</protein>
<dbReference type="OrthoDB" id="17470at2759"/>
<accession>A0A8J4PJD6</accession>
<dbReference type="Proteomes" id="UP000695562">
    <property type="component" value="Unassembled WGS sequence"/>
</dbReference>
<dbReference type="AlphaFoldDB" id="A0A8J4PJD6"/>